<dbReference type="SUPFAM" id="SSF81296">
    <property type="entry name" value="E set domains"/>
    <property type="match status" value="1"/>
</dbReference>
<dbReference type="AlphaFoldDB" id="A0A7Z0C168"/>
<accession>A0A7Z0C168</accession>
<keyword evidence="4" id="KW-1133">Transmembrane helix</keyword>
<evidence type="ECO:0000256" key="4">
    <source>
        <dbReference type="SAM" id="Phobius"/>
    </source>
</evidence>
<keyword evidence="4" id="KW-0812">Transmembrane</keyword>
<feature type="domain" description="CopC" evidence="5">
    <location>
        <begin position="2"/>
        <end position="97"/>
    </location>
</feature>
<evidence type="ECO:0000313" key="7">
    <source>
        <dbReference type="Proteomes" id="UP000537326"/>
    </source>
</evidence>
<dbReference type="EMBL" id="JACBZI010000001">
    <property type="protein sequence ID" value="NYI09475.1"/>
    <property type="molecule type" value="Genomic_DNA"/>
</dbReference>
<feature type="region of interest" description="Disordered" evidence="3">
    <location>
        <begin position="96"/>
        <end position="137"/>
    </location>
</feature>
<keyword evidence="2" id="KW-0186">Copper</keyword>
<feature type="transmembrane region" description="Helical" evidence="4">
    <location>
        <begin position="140"/>
        <end position="160"/>
    </location>
</feature>
<reference evidence="6 7" key="1">
    <citation type="submission" date="2020-07" db="EMBL/GenBank/DDBJ databases">
        <title>Sequencing the genomes of 1000 actinobacteria strains.</title>
        <authorList>
            <person name="Klenk H.-P."/>
        </authorList>
    </citation>
    <scope>NUCLEOTIDE SEQUENCE [LARGE SCALE GENOMIC DNA]</scope>
    <source>
        <strain evidence="6 7">DSM 18248</strain>
    </source>
</reference>
<dbReference type="GO" id="GO:0046688">
    <property type="term" value="P:response to copper ion"/>
    <property type="evidence" value="ECO:0007669"/>
    <property type="project" value="InterPro"/>
</dbReference>
<evidence type="ECO:0000256" key="1">
    <source>
        <dbReference type="ARBA" id="ARBA00022729"/>
    </source>
</evidence>
<dbReference type="GO" id="GO:0042597">
    <property type="term" value="C:periplasmic space"/>
    <property type="evidence" value="ECO:0007669"/>
    <property type="project" value="InterPro"/>
</dbReference>
<dbReference type="Pfam" id="PF04234">
    <property type="entry name" value="CopC"/>
    <property type="match status" value="1"/>
</dbReference>
<dbReference type="GO" id="GO:0005507">
    <property type="term" value="F:copper ion binding"/>
    <property type="evidence" value="ECO:0007669"/>
    <property type="project" value="InterPro"/>
</dbReference>
<evidence type="ECO:0000256" key="3">
    <source>
        <dbReference type="SAM" id="MobiDB-lite"/>
    </source>
</evidence>
<keyword evidence="4" id="KW-0472">Membrane</keyword>
<gene>
    <name evidence="6" type="ORF">BKA05_000990</name>
</gene>
<proteinExistence type="predicted"/>
<comment type="caution">
    <text evidence="6">The sequence shown here is derived from an EMBL/GenBank/DDBJ whole genome shotgun (WGS) entry which is preliminary data.</text>
</comment>
<organism evidence="6 7">
    <name type="scientific">Nocardioides marinus</name>
    <dbReference type="NCBI Taxonomy" id="374514"/>
    <lineage>
        <taxon>Bacteria</taxon>
        <taxon>Bacillati</taxon>
        <taxon>Actinomycetota</taxon>
        <taxon>Actinomycetes</taxon>
        <taxon>Propionibacteriales</taxon>
        <taxon>Nocardioidaceae</taxon>
        <taxon>Nocardioides</taxon>
    </lineage>
</organism>
<dbReference type="InterPro" id="IPR014755">
    <property type="entry name" value="Cu-Rt/internalin_Ig-like"/>
</dbReference>
<dbReference type="Gene3D" id="2.60.40.1220">
    <property type="match status" value="1"/>
</dbReference>
<dbReference type="RefSeq" id="WP_179530449.1">
    <property type="nucleotide sequence ID" value="NZ_BAAAPP010000012.1"/>
</dbReference>
<name>A0A7Z0C168_9ACTN</name>
<dbReference type="InterPro" id="IPR014756">
    <property type="entry name" value="Ig_E-set"/>
</dbReference>
<evidence type="ECO:0000313" key="6">
    <source>
        <dbReference type="EMBL" id="NYI09475.1"/>
    </source>
</evidence>
<keyword evidence="1" id="KW-0732">Signal</keyword>
<evidence type="ECO:0000259" key="5">
    <source>
        <dbReference type="Pfam" id="PF04234"/>
    </source>
</evidence>
<dbReference type="InterPro" id="IPR007348">
    <property type="entry name" value="CopC_dom"/>
</dbReference>
<dbReference type="Proteomes" id="UP000537326">
    <property type="component" value="Unassembled WGS sequence"/>
</dbReference>
<sequence>MSITPAEGSRVVGGWPPEVVLAFTEAIDPTLSAASISVDGQDGTRVPLMVGVRGTEVVGDLRALKPVDPTTDHRVRISYRVTSADGHPIAGTSTFTIAPDAGSPPTPGAAETTTPEAAPVTPTPPSRTAPASDGASATGLATGAWVAAGLVALVLLSAVVSSRTGRSESRATDGKAEQ</sequence>
<evidence type="ECO:0000256" key="2">
    <source>
        <dbReference type="ARBA" id="ARBA00023008"/>
    </source>
</evidence>
<feature type="compositionally biased region" description="Low complexity" evidence="3">
    <location>
        <begin position="128"/>
        <end position="137"/>
    </location>
</feature>
<protein>
    <recommendedName>
        <fullName evidence="5">CopC domain-containing protein</fullName>
    </recommendedName>
</protein>
<keyword evidence="7" id="KW-1185">Reference proteome</keyword>
<feature type="compositionally biased region" description="Low complexity" evidence="3">
    <location>
        <begin position="108"/>
        <end position="120"/>
    </location>
</feature>